<dbReference type="Gene3D" id="3.30.230.10">
    <property type="match status" value="1"/>
</dbReference>
<dbReference type="SMART" id="SM00889">
    <property type="entry name" value="EFG_IV"/>
    <property type="match status" value="1"/>
</dbReference>
<dbReference type="Gene3D" id="2.40.30.10">
    <property type="entry name" value="Translation factors"/>
    <property type="match status" value="1"/>
</dbReference>
<organism evidence="9 10">
    <name type="scientific">Insolitispirillum peregrinum</name>
    <dbReference type="NCBI Taxonomy" id="80876"/>
    <lineage>
        <taxon>Bacteria</taxon>
        <taxon>Pseudomonadati</taxon>
        <taxon>Pseudomonadota</taxon>
        <taxon>Alphaproteobacteria</taxon>
        <taxon>Rhodospirillales</taxon>
        <taxon>Novispirillaceae</taxon>
        <taxon>Insolitispirillum</taxon>
    </lineage>
</organism>
<dbReference type="InterPro" id="IPR035647">
    <property type="entry name" value="EFG_III/V"/>
</dbReference>
<dbReference type="GO" id="GO:0097216">
    <property type="term" value="F:guanosine tetraphosphate binding"/>
    <property type="evidence" value="ECO:0007669"/>
    <property type="project" value="UniProtKB-ARBA"/>
</dbReference>
<dbReference type="CDD" id="cd01434">
    <property type="entry name" value="EFG_mtEFG1_IV"/>
    <property type="match status" value="1"/>
</dbReference>
<dbReference type="Proteomes" id="UP000185678">
    <property type="component" value="Unassembled WGS sequence"/>
</dbReference>
<dbReference type="GO" id="GO:0003924">
    <property type="term" value="F:GTPase activity"/>
    <property type="evidence" value="ECO:0007669"/>
    <property type="project" value="InterPro"/>
</dbReference>
<proteinExistence type="predicted"/>
<evidence type="ECO:0000256" key="6">
    <source>
        <dbReference type="ARBA" id="ARBA00024731"/>
    </source>
</evidence>
<dbReference type="InterPro" id="IPR035649">
    <property type="entry name" value="EFG_V"/>
</dbReference>
<name>A0A1N7MC36_9PROT</name>
<keyword evidence="5" id="KW-0342">GTP-binding</keyword>
<evidence type="ECO:0000313" key="10">
    <source>
        <dbReference type="Proteomes" id="UP000185678"/>
    </source>
</evidence>
<protein>
    <recommendedName>
        <fullName evidence="1">Elongation factor G</fullName>
    </recommendedName>
</protein>
<reference evidence="9 10" key="1">
    <citation type="submission" date="2017-01" db="EMBL/GenBank/DDBJ databases">
        <authorList>
            <person name="Mah S.A."/>
            <person name="Swanson W.J."/>
            <person name="Moy G.W."/>
            <person name="Vacquier V.D."/>
        </authorList>
    </citation>
    <scope>NUCLEOTIDE SEQUENCE [LARGE SCALE GENOMIC DNA]</scope>
    <source>
        <strain evidence="9 10">DSM 11589</strain>
    </source>
</reference>
<evidence type="ECO:0000256" key="5">
    <source>
        <dbReference type="ARBA" id="ARBA00023134"/>
    </source>
</evidence>
<evidence type="ECO:0000259" key="7">
    <source>
        <dbReference type="SMART" id="SM00838"/>
    </source>
</evidence>
<dbReference type="Gene3D" id="3.30.70.240">
    <property type="match status" value="1"/>
</dbReference>
<dbReference type="SUPFAM" id="SSF54980">
    <property type="entry name" value="EF-G C-terminal domain-like"/>
    <property type="match status" value="2"/>
</dbReference>
<dbReference type="PANTHER" id="PTHR43261:SF7">
    <property type="entry name" value="ELONGATION FACTOR G-LIKE PROTEIN"/>
    <property type="match status" value="1"/>
</dbReference>
<dbReference type="SUPFAM" id="SSF50447">
    <property type="entry name" value="Translation proteins"/>
    <property type="match status" value="1"/>
</dbReference>
<evidence type="ECO:0000313" key="9">
    <source>
        <dbReference type="EMBL" id="SIS83675.1"/>
    </source>
</evidence>
<dbReference type="CDD" id="cd04170">
    <property type="entry name" value="EF-G_bact"/>
    <property type="match status" value="1"/>
</dbReference>
<dbReference type="InterPro" id="IPR005517">
    <property type="entry name" value="Transl_elong_EFG/EF2_IV"/>
</dbReference>
<comment type="function">
    <text evidence="6">Catalyzes the GTP-dependent ribosomal translocation step during translation elongation. During this step, the ribosome changes from the pre-translocational (PRE) to the post-translocational (POST) state as the newly formed A-site-bound peptidyl-tRNA and P-site-bound deacylated tRNA move to the P and E sites, respectively. Catalyzes the coordinated movement of the two tRNA molecules, the mRNA and conformational changes in the ribosome.</text>
</comment>
<dbReference type="CDD" id="cd16262">
    <property type="entry name" value="EFG_III"/>
    <property type="match status" value="1"/>
</dbReference>
<dbReference type="STRING" id="80876.SAMN05421779_10424"/>
<dbReference type="InterPro" id="IPR009022">
    <property type="entry name" value="EFG_III"/>
</dbReference>
<evidence type="ECO:0000256" key="4">
    <source>
        <dbReference type="ARBA" id="ARBA00022917"/>
    </source>
</evidence>
<dbReference type="Pfam" id="PF03764">
    <property type="entry name" value="EFG_IV"/>
    <property type="match status" value="1"/>
</dbReference>
<dbReference type="NCBIfam" id="NF009891">
    <property type="entry name" value="PRK13351.1-1"/>
    <property type="match status" value="1"/>
</dbReference>
<feature type="domain" description="Translation elongation factor EFG/EF2" evidence="8">
    <location>
        <begin position="465"/>
        <end position="582"/>
    </location>
</feature>
<keyword evidence="2" id="KW-0547">Nucleotide-binding</keyword>
<dbReference type="InterPro" id="IPR020568">
    <property type="entry name" value="Ribosomal_Su5_D2-typ_SF"/>
</dbReference>
<feature type="domain" description="Elongation factor EFG" evidence="7">
    <location>
        <begin position="584"/>
        <end position="674"/>
    </location>
</feature>
<dbReference type="InterPro" id="IPR041095">
    <property type="entry name" value="EFG_II"/>
</dbReference>
<dbReference type="InterPro" id="IPR014721">
    <property type="entry name" value="Ribsml_uS5_D2-typ_fold_subgr"/>
</dbReference>
<dbReference type="EMBL" id="FTOA01000004">
    <property type="protein sequence ID" value="SIS83675.1"/>
    <property type="molecule type" value="Genomic_DNA"/>
</dbReference>
<dbReference type="Pfam" id="PF00679">
    <property type="entry name" value="EFG_C"/>
    <property type="match status" value="1"/>
</dbReference>
<keyword evidence="4" id="KW-0648">Protein biosynthesis</keyword>
<dbReference type="GO" id="GO:0003746">
    <property type="term" value="F:translation elongation factor activity"/>
    <property type="evidence" value="ECO:0007669"/>
    <property type="project" value="UniProtKB-KW"/>
</dbReference>
<dbReference type="InterPro" id="IPR000640">
    <property type="entry name" value="EFG_V-like"/>
</dbReference>
<dbReference type="InterPro" id="IPR047872">
    <property type="entry name" value="EFG_IV"/>
</dbReference>
<dbReference type="InterPro" id="IPR000795">
    <property type="entry name" value="T_Tr_GTP-bd_dom"/>
</dbReference>
<dbReference type="InterPro" id="IPR027417">
    <property type="entry name" value="P-loop_NTPase"/>
</dbReference>
<dbReference type="RefSeq" id="WP_076400495.1">
    <property type="nucleotide sequence ID" value="NZ_FTOA01000004.1"/>
</dbReference>
<dbReference type="CDD" id="cd03713">
    <property type="entry name" value="EFG_mtEFG_C"/>
    <property type="match status" value="1"/>
</dbReference>
<dbReference type="GO" id="GO:0005525">
    <property type="term" value="F:GTP binding"/>
    <property type="evidence" value="ECO:0007669"/>
    <property type="project" value="UniProtKB-KW"/>
</dbReference>
<dbReference type="GO" id="GO:0032790">
    <property type="term" value="P:ribosome disassembly"/>
    <property type="evidence" value="ECO:0007669"/>
    <property type="project" value="TreeGrafter"/>
</dbReference>
<keyword evidence="3 9" id="KW-0251">Elongation factor</keyword>
<evidence type="ECO:0000256" key="2">
    <source>
        <dbReference type="ARBA" id="ARBA00022741"/>
    </source>
</evidence>
<accession>A0A1N7MC36</accession>
<evidence type="ECO:0000256" key="3">
    <source>
        <dbReference type="ARBA" id="ARBA00022768"/>
    </source>
</evidence>
<keyword evidence="10" id="KW-1185">Reference proteome</keyword>
<dbReference type="AlphaFoldDB" id="A0A1N7MC36"/>
<sequence>MGGNIATSRAVALVGPYTTGKTTLLESLLFTAGTLHRRGAVADQSSLGDGSPEARSRLMGVEVNIASTTFLDEAWTILDCPGSVEFQQDTRDALMVADVAVVVVDPEPERAVMAAPLLKFLNTHAIPHMIFINKVDRDGTGISIRACLEALQLYSDRPLILREVPIRDSGQITGYVDLVSERAYHYKAGQASDLIEIPPPLIERESEARQGLLEHLADYDDQLLEDLLNDLSPPKDAVYQDLKRDLAADLLVPVFFGAAEKDEGVRRLWKALRHEAPTHDITAARLGIADSGVRASVFKSWHGRHTGKLSLLRLWSGELKDGTSLKASNGESGKVSGLYAIQGQEVSKITSLPAGGIGAAGRLEDIPTGTLIGTPVGFAASNAPDWPTPLPPLFALALRPTRQGDDVKLTTALARLCEEDPSLSVEHNADTSELRLWGQGDIHLQVSLARLERLFHIDVQAEQPLVAYKETIRKGTVVQGRFKRQSGGHGQFGDVHLTIAPLPRGSGVRFEDQITGGVIPRQYIPAVEAGVYEWAQRGPLGFPVVDFAVALTDGSYHVVDSSEAAFKSAAGVALRDGVAQCDPVLLEPILWVEACVPADATSKAQRALSGRRGQILGFLPRDGWHGWDCVQAHVPQAEMHDLITELRSLTMGVGTFSWRFDHLREVTGKTADKVVELRAKALAPA</sequence>
<evidence type="ECO:0000256" key="1">
    <source>
        <dbReference type="ARBA" id="ARBA00017872"/>
    </source>
</evidence>
<dbReference type="SMART" id="SM00838">
    <property type="entry name" value="EFG_C"/>
    <property type="match status" value="1"/>
</dbReference>
<dbReference type="InterPro" id="IPR009000">
    <property type="entry name" value="Transl_B-barrel_sf"/>
</dbReference>
<dbReference type="SUPFAM" id="SSF52540">
    <property type="entry name" value="P-loop containing nucleoside triphosphate hydrolases"/>
    <property type="match status" value="1"/>
</dbReference>
<dbReference type="PANTHER" id="PTHR43261">
    <property type="entry name" value="TRANSLATION ELONGATION FACTOR G-RELATED"/>
    <property type="match status" value="1"/>
</dbReference>
<dbReference type="NCBIfam" id="NF009379">
    <property type="entry name" value="PRK12740.1-3"/>
    <property type="match status" value="1"/>
</dbReference>
<dbReference type="Pfam" id="PF00009">
    <property type="entry name" value="GTP_EFTU"/>
    <property type="match status" value="1"/>
</dbReference>
<dbReference type="SUPFAM" id="SSF54211">
    <property type="entry name" value="Ribosomal protein S5 domain 2-like"/>
    <property type="match status" value="1"/>
</dbReference>
<evidence type="ECO:0000259" key="8">
    <source>
        <dbReference type="SMART" id="SM00889"/>
    </source>
</evidence>
<gene>
    <name evidence="9" type="ORF">SAMN05421779_10424</name>
</gene>
<dbReference type="Gene3D" id="3.40.50.300">
    <property type="entry name" value="P-loop containing nucleotide triphosphate hydrolases"/>
    <property type="match status" value="1"/>
</dbReference>
<dbReference type="Gene3D" id="3.30.70.870">
    <property type="entry name" value="Elongation Factor G (Translational Gtpase), domain 3"/>
    <property type="match status" value="1"/>
</dbReference>
<dbReference type="OrthoDB" id="9802948at2"/>
<dbReference type="Pfam" id="PF14492">
    <property type="entry name" value="EFG_III"/>
    <property type="match status" value="1"/>
</dbReference>